<proteinExistence type="predicted"/>
<dbReference type="RefSeq" id="WP_095071031.1">
    <property type="nucleotide sequence ID" value="NZ_JAKRDQ010000003.1"/>
</dbReference>
<dbReference type="EMBL" id="LT906465">
    <property type="protein sequence ID" value="SNV42044.1"/>
    <property type="molecule type" value="Genomic_DNA"/>
</dbReference>
<dbReference type="AlphaFoldDB" id="A0A239X7R5"/>
<sequence>MTEKQAEKLQLKIKKIKAALAADKRRWGGFYDDSSGRRYLPPQYYIKLEDWTGGLQYINWFYKNFPDDSGFPDFLFELAIILFKANKIERAEKMIFMAFCSNTYILDKFFGRPVIPMEKYQSSNIDVPEYLDDFSYSSNQKQFAHFSEWLAVLASDKKFTEASGKFIEIQKLLLKEDDRELRSILLEKMRQLKREY</sequence>
<name>A0A239X7R5_9FLAO</name>
<accession>A0A239X7R5</accession>
<organism evidence="1 2">
    <name type="scientific">Chryseobacterium taklimakanense</name>
    <dbReference type="NCBI Taxonomy" id="536441"/>
    <lineage>
        <taxon>Bacteria</taxon>
        <taxon>Pseudomonadati</taxon>
        <taxon>Bacteroidota</taxon>
        <taxon>Flavobacteriia</taxon>
        <taxon>Flavobacteriales</taxon>
        <taxon>Weeksellaceae</taxon>
        <taxon>Chryseobacterium group</taxon>
        <taxon>Chryseobacterium</taxon>
    </lineage>
</organism>
<dbReference type="KEGG" id="ctak:4412677_01018"/>
<gene>
    <name evidence="1" type="ORF">SAMEA4412677_01018</name>
</gene>
<keyword evidence="2" id="KW-1185">Reference proteome</keyword>
<reference evidence="1 2" key="1">
    <citation type="submission" date="2017-06" db="EMBL/GenBank/DDBJ databases">
        <authorList>
            <consortium name="Pathogen Informatics"/>
        </authorList>
    </citation>
    <scope>NUCLEOTIDE SEQUENCE [LARGE SCALE GENOMIC DNA]</scope>
    <source>
        <strain evidence="1 2">NCTC13490</strain>
    </source>
</reference>
<evidence type="ECO:0000313" key="1">
    <source>
        <dbReference type="EMBL" id="SNV42044.1"/>
    </source>
</evidence>
<dbReference type="Proteomes" id="UP000215196">
    <property type="component" value="Chromosome 1"/>
</dbReference>
<evidence type="ECO:0000313" key="2">
    <source>
        <dbReference type="Proteomes" id="UP000215196"/>
    </source>
</evidence>
<protein>
    <submittedName>
        <fullName evidence="1">Uncharacterized protein</fullName>
    </submittedName>
</protein>